<comment type="catalytic activity">
    <reaction evidence="8 9 10">
        <text>2-[(2R,5Z)-2-carboxy-4-methylthiazol-5(2H)-ylidene]ethyl phosphate + 4-amino-2-methyl-5-(diphosphooxymethyl)pyrimidine + 2 H(+) = thiamine phosphate + CO2 + diphosphate</text>
        <dbReference type="Rhea" id="RHEA:47844"/>
        <dbReference type="ChEBI" id="CHEBI:15378"/>
        <dbReference type="ChEBI" id="CHEBI:16526"/>
        <dbReference type="ChEBI" id="CHEBI:33019"/>
        <dbReference type="ChEBI" id="CHEBI:37575"/>
        <dbReference type="ChEBI" id="CHEBI:57841"/>
        <dbReference type="ChEBI" id="CHEBI:62899"/>
        <dbReference type="EC" id="2.5.1.3"/>
    </reaction>
</comment>
<comment type="similarity">
    <text evidence="9 10">Belongs to the thiamine-phosphate synthase family.</text>
</comment>
<dbReference type="RefSeq" id="WP_108025437.1">
    <property type="nucleotide sequence ID" value="NZ_QBKR01000023.1"/>
</dbReference>
<comment type="function">
    <text evidence="9">Condenses 4-methyl-5-(beta-hydroxyethyl)thiazole monophosphate (THZ-P) and 2-methyl-4-amino-5-hydroxymethyl pyrimidine pyrophosphate (HMP-PP) to form thiamine monophosphate (TMP).</text>
</comment>
<dbReference type="GO" id="GO:0005737">
    <property type="term" value="C:cytoplasm"/>
    <property type="evidence" value="ECO:0007669"/>
    <property type="project" value="TreeGrafter"/>
</dbReference>
<comment type="catalytic activity">
    <reaction evidence="7 9 10">
        <text>2-(2-carboxy-4-methylthiazol-5-yl)ethyl phosphate + 4-amino-2-methyl-5-(diphosphooxymethyl)pyrimidine + 2 H(+) = thiamine phosphate + CO2 + diphosphate</text>
        <dbReference type="Rhea" id="RHEA:47848"/>
        <dbReference type="ChEBI" id="CHEBI:15378"/>
        <dbReference type="ChEBI" id="CHEBI:16526"/>
        <dbReference type="ChEBI" id="CHEBI:33019"/>
        <dbReference type="ChEBI" id="CHEBI:37575"/>
        <dbReference type="ChEBI" id="CHEBI:57841"/>
        <dbReference type="ChEBI" id="CHEBI:62890"/>
        <dbReference type="EC" id="2.5.1.3"/>
    </reaction>
</comment>
<keyword evidence="2 9" id="KW-0808">Transferase</keyword>
<dbReference type="HAMAP" id="MF_00097">
    <property type="entry name" value="TMP_synthase"/>
    <property type="match status" value="1"/>
</dbReference>
<evidence type="ECO:0000256" key="9">
    <source>
        <dbReference type="HAMAP-Rule" id="MF_00097"/>
    </source>
</evidence>
<feature type="binding site" evidence="9">
    <location>
        <position position="75"/>
    </location>
    <ligand>
        <name>Mg(2+)</name>
        <dbReference type="ChEBI" id="CHEBI:18420"/>
    </ligand>
</feature>
<evidence type="ECO:0000256" key="3">
    <source>
        <dbReference type="ARBA" id="ARBA00022723"/>
    </source>
</evidence>
<sequence>MPLSPSALRLYLVMGSQDCQGRDPVWILKEAIAGGITMFQFREKKSSLTMSETVFLGKKLRKVCLKHRIPFIVNDRVDLAMVLEADGVHVGQEDLPAVQVRRLLGSEPVIGVSCENPEEADKAAQAGADYLGVGAMYATPSKSDAGDPIGPESIRRIARMENRPLPMVGIGGIHQDNAEPVIRAGAKGVAVISAITRASSPRRAATRLRKVVERVQADRDAI</sequence>
<feature type="domain" description="Thiamine phosphate synthase/TenI" evidence="12">
    <location>
        <begin position="10"/>
        <end position="195"/>
    </location>
</feature>
<dbReference type="GO" id="GO:0004789">
    <property type="term" value="F:thiamine-phosphate diphosphorylase activity"/>
    <property type="evidence" value="ECO:0007669"/>
    <property type="project" value="UniProtKB-UniRule"/>
</dbReference>
<evidence type="ECO:0000256" key="8">
    <source>
        <dbReference type="ARBA" id="ARBA00047883"/>
    </source>
</evidence>
<evidence type="ECO:0000256" key="10">
    <source>
        <dbReference type="RuleBase" id="RU003826"/>
    </source>
</evidence>
<feature type="binding site" evidence="9">
    <location>
        <position position="94"/>
    </location>
    <ligand>
        <name>Mg(2+)</name>
        <dbReference type="ChEBI" id="CHEBI:18420"/>
    </ligand>
</feature>
<keyword evidence="14" id="KW-1185">Reference proteome</keyword>
<dbReference type="InterPro" id="IPR013785">
    <property type="entry name" value="Aldolase_TIM"/>
</dbReference>
<dbReference type="GO" id="GO:0009228">
    <property type="term" value="P:thiamine biosynthetic process"/>
    <property type="evidence" value="ECO:0007669"/>
    <property type="project" value="UniProtKB-KW"/>
</dbReference>
<dbReference type="PANTHER" id="PTHR20857:SF15">
    <property type="entry name" value="THIAMINE-PHOSPHATE SYNTHASE"/>
    <property type="match status" value="1"/>
</dbReference>
<feature type="binding site" evidence="9">
    <location>
        <position position="172"/>
    </location>
    <ligand>
        <name>2-[(2R,5Z)-2-carboxy-4-methylthiazol-5(2H)-ylidene]ethyl phosphate</name>
        <dbReference type="ChEBI" id="CHEBI:62899"/>
    </ligand>
</feature>
<organism evidence="13 14">
    <name type="scientific">Melghirimyces profundicolus</name>
    <dbReference type="NCBI Taxonomy" id="1242148"/>
    <lineage>
        <taxon>Bacteria</taxon>
        <taxon>Bacillati</taxon>
        <taxon>Bacillota</taxon>
        <taxon>Bacilli</taxon>
        <taxon>Bacillales</taxon>
        <taxon>Thermoactinomycetaceae</taxon>
        <taxon>Melghirimyces</taxon>
    </lineage>
</organism>
<accession>A0A2T6BG54</accession>
<dbReference type="UniPathway" id="UPA00060">
    <property type="reaction ID" value="UER00141"/>
</dbReference>
<comment type="pathway">
    <text evidence="1 9 11">Cofactor biosynthesis; thiamine diphosphate biosynthesis; thiamine phosphate from 4-amino-2-methyl-5-diphosphomethylpyrimidine and 4-methyl-5-(2-phosphoethyl)-thiazole: step 1/1.</text>
</comment>
<feature type="binding site" evidence="9">
    <location>
        <begin position="192"/>
        <end position="193"/>
    </location>
    <ligand>
        <name>2-[(2R,5Z)-2-carboxy-4-methylthiazol-5(2H)-ylidene]ethyl phosphate</name>
        <dbReference type="ChEBI" id="CHEBI:62899"/>
    </ligand>
</feature>
<dbReference type="NCBIfam" id="TIGR00693">
    <property type="entry name" value="thiE"/>
    <property type="match status" value="1"/>
</dbReference>
<feature type="binding site" evidence="9">
    <location>
        <position position="142"/>
    </location>
    <ligand>
        <name>4-amino-2-methyl-5-(diphosphooxymethyl)pyrimidine</name>
        <dbReference type="ChEBI" id="CHEBI:57841"/>
    </ligand>
</feature>
<keyword evidence="4 9" id="KW-0460">Magnesium</keyword>
<keyword evidence="3 9" id="KW-0479">Metal-binding</keyword>
<evidence type="ECO:0000259" key="12">
    <source>
        <dbReference type="Pfam" id="PF02581"/>
    </source>
</evidence>
<feature type="binding site" evidence="9">
    <location>
        <position position="74"/>
    </location>
    <ligand>
        <name>4-amino-2-methyl-5-(diphosphooxymethyl)pyrimidine</name>
        <dbReference type="ChEBI" id="CHEBI:57841"/>
    </ligand>
</feature>
<dbReference type="OrthoDB" id="9812206at2"/>
<dbReference type="PANTHER" id="PTHR20857">
    <property type="entry name" value="THIAMINE-PHOSPHATE PYROPHOSPHORYLASE"/>
    <property type="match status" value="1"/>
</dbReference>
<dbReference type="EMBL" id="QBKR01000023">
    <property type="protein sequence ID" value="PTX55039.1"/>
    <property type="molecule type" value="Genomic_DNA"/>
</dbReference>
<dbReference type="GO" id="GO:0009229">
    <property type="term" value="P:thiamine diphosphate biosynthetic process"/>
    <property type="evidence" value="ECO:0007669"/>
    <property type="project" value="UniProtKB-UniRule"/>
</dbReference>
<dbReference type="AlphaFoldDB" id="A0A2T6BG54"/>
<dbReference type="InterPro" id="IPR034291">
    <property type="entry name" value="TMP_synthase"/>
</dbReference>
<evidence type="ECO:0000256" key="7">
    <source>
        <dbReference type="ARBA" id="ARBA00047851"/>
    </source>
</evidence>
<dbReference type="Proteomes" id="UP000244240">
    <property type="component" value="Unassembled WGS sequence"/>
</dbReference>
<evidence type="ECO:0000256" key="1">
    <source>
        <dbReference type="ARBA" id="ARBA00005165"/>
    </source>
</evidence>
<dbReference type="CDD" id="cd00564">
    <property type="entry name" value="TMP_TenI"/>
    <property type="match status" value="1"/>
</dbReference>
<evidence type="ECO:0000256" key="4">
    <source>
        <dbReference type="ARBA" id="ARBA00022842"/>
    </source>
</evidence>
<evidence type="ECO:0000256" key="11">
    <source>
        <dbReference type="RuleBase" id="RU004253"/>
    </source>
</evidence>
<evidence type="ECO:0000313" key="14">
    <source>
        <dbReference type="Proteomes" id="UP000244240"/>
    </source>
</evidence>
<dbReference type="SUPFAM" id="SSF51391">
    <property type="entry name" value="Thiamin phosphate synthase"/>
    <property type="match status" value="1"/>
</dbReference>
<evidence type="ECO:0000313" key="13">
    <source>
        <dbReference type="EMBL" id="PTX55039.1"/>
    </source>
</evidence>
<dbReference type="GO" id="GO:0000287">
    <property type="term" value="F:magnesium ion binding"/>
    <property type="evidence" value="ECO:0007669"/>
    <property type="project" value="UniProtKB-UniRule"/>
</dbReference>
<feature type="binding site" evidence="9">
    <location>
        <begin position="139"/>
        <end position="141"/>
    </location>
    <ligand>
        <name>2-[(2R,5Z)-2-carboxy-4-methylthiazol-5(2H)-ylidene]ethyl phosphate</name>
        <dbReference type="ChEBI" id="CHEBI:62899"/>
    </ligand>
</feature>
<dbReference type="EC" id="2.5.1.3" evidence="9"/>
<comment type="cofactor">
    <cofactor evidence="9">
        <name>Mg(2+)</name>
        <dbReference type="ChEBI" id="CHEBI:18420"/>
    </cofactor>
    <text evidence="9">Binds 1 Mg(2+) ion per subunit.</text>
</comment>
<dbReference type="InterPro" id="IPR036206">
    <property type="entry name" value="ThiamineP_synth_sf"/>
</dbReference>
<dbReference type="Gene3D" id="3.20.20.70">
    <property type="entry name" value="Aldolase class I"/>
    <property type="match status" value="1"/>
</dbReference>
<comment type="caution">
    <text evidence="13">The sequence shown here is derived from an EMBL/GenBank/DDBJ whole genome shotgun (WGS) entry which is preliminary data.</text>
</comment>
<dbReference type="FunFam" id="3.20.20.70:FF:000096">
    <property type="entry name" value="Thiamine-phosphate synthase"/>
    <property type="match status" value="1"/>
</dbReference>
<dbReference type="Pfam" id="PF02581">
    <property type="entry name" value="TMP-TENI"/>
    <property type="match status" value="1"/>
</dbReference>
<proteinExistence type="inferred from homology"/>
<comment type="catalytic activity">
    <reaction evidence="6 9 10">
        <text>4-methyl-5-(2-phosphooxyethyl)-thiazole + 4-amino-2-methyl-5-(diphosphooxymethyl)pyrimidine + H(+) = thiamine phosphate + diphosphate</text>
        <dbReference type="Rhea" id="RHEA:22328"/>
        <dbReference type="ChEBI" id="CHEBI:15378"/>
        <dbReference type="ChEBI" id="CHEBI:33019"/>
        <dbReference type="ChEBI" id="CHEBI:37575"/>
        <dbReference type="ChEBI" id="CHEBI:57841"/>
        <dbReference type="ChEBI" id="CHEBI:58296"/>
        <dbReference type="EC" id="2.5.1.3"/>
    </reaction>
</comment>
<keyword evidence="5 9" id="KW-0784">Thiamine biosynthesis</keyword>
<evidence type="ECO:0000256" key="6">
    <source>
        <dbReference type="ARBA" id="ARBA00047334"/>
    </source>
</evidence>
<feature type="binding site" evidence="9">
    <location>
        <position position="113"/>
    </location>
    <ligand>
        <name>4-amino-2-methyl-5-(diphosphooxymethyl)pyrimidine</name>
        <dbReference type="ChEBI" id="CHEBI:57841"/>
    </ligand>
</feature>
<protein>
    <recommendedName>
        <fullName evidence="9">Thiamine-phosphate synthase</fullName>
        <shortName evidence="9">TP synthase</shortName>
        <shortName evidence="9">TPS</shortName>
        <ecNumber evidence="9">2.5.1.3</ecNumber>
    </recommendedName>
    <alternativeName>
        <fullName evidence="9">Thiamine-phosphate pyrophosphorylase</fullName>
        <shortName evidence="9">TMP pyrophosphorylase</shortName>
        <shortName evidence="9">TMP-PPase</shortName>
    </alternativeName>
</protein>
<gene>
    <name evidence="9" type="primary">thiE</name>
    <name evidence="13" type="ORF">C8P63_12363</name>
</gene>
<name>A0A2T6BG54_9BACL</name>
<dbReference type="InterPro" id="IPR022998">
    <property type="entry name" value="ThiamineP_synth_TenI"/>
</dbReference>
<feature type="binding site" evidence="9">
    <location>
        <begin position="40"/>
        <end position="44"/>
    </location>
    <ligand>
        <name>4-amino-2-methyl-5-(diphosphooxymethyl)pyrimidine</name>
        <dbReference type="ChEBI" id="CHEBI:57841"/>
    </ligand>
</feature>
<evidence type="ECO:0000256" key="5">
    <source>
        <dbReference type="ARBA" id="ARBA00022977"/>
    </source>
</evidence>
<reference evidence="13 14" key="1">
    <citation type="submission" date="2018-04" db="EMBL/GenBank/DDBJ databases">
        <title>Genomic Encyclopedia of Archaeal and Bacterial Type Strains, Phase II (KMG-II): from individual species to whole genera.</title>
        <authorList>
            <person name="Goeker M."/>
        </authorList>
    </citation>
    <scope>NUCLEOTIDE SEQUENCE [LARGE SCALE GENOMIC DNA]</scope>
    <source>
        <strain evidence="13 14">DSM 45787</strain>
    </source>
</reference>
<evidence type="ECO:0000256" key="2">
    <source>
        <dbReference type="ARBA" id="ARBA00022679"/>
    </source>
</evidence>